<dbReference type="AlphaFoldDB" id="A0A6A4QCN2"/>
<feature type="region of interest" description="Disordered" evidence="9">
    <location>
        <begin position="489"/>
        <end position="518"/>
    </location>
</feature>
<feature type="compositionally biased region" description="Low complexity" evidence="9">
    <location>
        <begin position="319"/>
        <end position="335"/>
    </location>
</feature>
<evidence type="ECO:0000256" key="2">
    <source>
        <dbReference type="ARBA" id="ARBA00022448"/>
    </source>
</evidence>
<feature type="compositionally biased region" description="Basic and acidic residues" evidence="9">
    <location>
        <begin position="741"/>
        <end position="812"/>
    </location>
</feature>
<evidence type="ECO:0000256" key="8">
    <source>
        <dbReference type="ARBA" id="ARBA00023136"/>
    </source>
</evidence>
<keyword evidence="8 10" id="KW-0472">Membrane</keyword>
<dbReference type="InterPro" id="IPR057080">
    <property type="entry name" value="PH_SMPa"/>
</dbReference>
<evidence type="ECO:0000313" key="11">
    <source>
        <dbReference type="EMBL" id="KAE9612035.1"/>
    </source>
</evidence>
<evidence type="ECO:0000256" key="7">
    <source>
        <dbReference type="ARBA" id="ARBA00023121"/>
    </source>
</evidence>
<dbReference type="OrthoDB" id="26740at2759"/>
<feature type="compositionally biased region" description="Polar residues" evidence="9">
    <location>
        <begin position="507"/>
        <end position="518"/>
    </location>
</feature>
<evidence type="ECO:0000256" key="3">
    <source>
        <dbReference type="ARBA" id="ARBA00022692"/>
    </source>
</evidence>
<feature type="compositionally biased region" description="Basic and acidic residues" evidence="9">
    <location>
        <begin position="489"/>
        <end position="506"/>
    </location>
</feature>
<evidence type="ECO:0000256" key="1">
    <source>
        <dbReference type="ARBA" id="ARBA00004586"/>
    </source>
</evidence>
<dbReference type="GO" id="GO:0006869">
    <property type="term" value="P:lipid transport"/>
    <property type="evidence" value="ECO:0007669"/>
    <property type="project" value="UniProtKB-KW"/>
</dbReference>
<dbReference type="CDD" id="cd21675">
    <property type="entry name" value="SMP_TEX2"/>
    <property type="match status" value="1"/>
</dbReference>
<feature type="region of interest" description="Disordered" evidence="9">
    <location>
        <begin position="313"/>
        <end position="335"/>
    </location>
</feature>
<feature type="compositionally biased region" description="Basic and acidic residues" evidence="9">
    <location>
        <begin position="671"/>
        <end position="690"/>
    </location>
</feature>
<keyword evidence="5 10" id="KW-1133">Transmembrane helix</keyword>
<proteinExistence type="predicted"/>
<evidence type="ECO:0000313" key="12">
    <source>
        <dbReference type="Proteomes" id="UP000447434"/>
    </source>
</evidence>
<keyword evidence="12" id="KW-1185">Reference proteome</keyword>
<keyword evidence="2" id="KW-0813">Transport</keyword>
<dbReference type="Proteomes" id="UP000447434">
    <property type="component" value="Chromosome 6"/>
</dbReference>
<reference evidence="12" key="1">
    <citation type="journal article" date="2020" name="Nat. Commun.">
        <title>Genome sequence of the cluster root forming white lupin.</title>
        <authorList>
            <person name="Hufnagel B."/>
            <person name="Marques A."/>
            <person name="Soriano A."/>
            <person name="Marques L."/>
            <person name="Divol F."/>
            <person name="Doumas P."/>
            <person name="Sallet E."/>
            <person name="Mancinotti D."/>
            <person name="Carrere S."/>
            <person name="Marande W."/>
            <person name="Arribat S."/>
            <person name="Keller J."/>
            <person name="Huneau C."/>
            <person name="Blein T."/>
            <person name="Aime D."/>
            <person name="Laguerre M."/>
            <person name="Taylor J."/>
            <person name="Schubert V."/>
            <person name="Nelson M."/>
            <person name="Geu-Flores F."/>
            <person name="Crespi M."/>
            <person name="Gallardo-Guerrero K."/>
            <person name="Delaux P.-M."/>
            <person name="Salse J."/>
            <person name="Berges H."/>
            <person name="Guyot R."/>
            <person name="Gouzy J."/>
            <person name="Peret B."/>
        </authorList>
    </citation>
    <scope>NUCLEOTIDE SEQUENCE [LARGE SCALE GENOMIC DNA]</scope>
    <source>
        <strain evidence="12">cv. Amiga</strain>
    </source>
</reference>
<evidence type="ECO:0000256" key="6">
    <source>
        <dbReference type="ARBA" id="ARBA00023055"/>
    </source>
</evidence>
<feature type="transmembrane region" description="Helical" evidence="10">
    <location>
        <begin position="6"/>
        <end position="31"/>
    </location>
</feature>
<protein>
    <submittedName>
        <fullName evidence="11">Putative PH domain, MMM1 domain-containing protein</fullName>
    </submittedName>
</protein>
<dbReference type="PROSITE" id="PS51847">
    <property type="entry name" value="SMP"/>
    <property type="match status" value="1"/>
</dbReference>
<evidence type="ECO:0000256" key="9">
    <source>
        <dbReference type="SAM" id="MobiDB-lite"/>
    </source>
</evidence>
<dbReference type="GO" id="GO:0005789">
    <property type="term" value="C:endoplasmic reticulum membrane"/>
    <property type="evidence" value="ECO:0007669"/>
    <property type="project" value="UniProtKB-SubCell"/>
</dbReference>
<evidence type="ECO:0000256" key="4">
    <source>
        <dbReference type="ARBA" id="ARBA00022824"/>
    </source>
</evidence>
<keyword evidence="3 10" id="KW-0812">Transmembrane</keyword>
<name>A0A6A4QCN2_LUPAL</name>
<feature type="compositionally biased region" description="Polar residues" evidence="9">
    <location>
        <begin position="641"/>
        <end position="654"/>
    </location>
</feature>
<dbReference type="PANTHER" id="PTHR13466:SF22">
    <property type="entry name" value="MEMBRANE PROTEIN, PUTATIVE-RELATED"/>
    <property type="match status" value="1"/>
</dbReference>
<accession>A0A6A4QCN2</accession>
<sequence length="812" mass="90203">MVLGIISLILIGFGFGVVAVIGVEAFGVLWIMKRLRHKVNKDQSKISKLAASSATDLDPNQSINFASKKQGLLWVLESEKVLKLGLEKPLIEQKRKKELLGVSPVKIYGQIQGQSLILREPDGSHVTIELKGCAIQAVSASSLSSRKWAKKFPIKVESKTSVIYKGSKTLYIYLETSWEKEAWCKALNLASCDQQEKIKWFTQLHEEFHSYLISLNSVYHSIIKPSVGIGSSFEVIERPSKPDGTSSKVRQFLKKISKRTSRVGLENISTWTPLSGSEEKKNTEKLRACKDAVLATGHMKAASTAKQFKSSMVEDAPTISSKSSHSASQNHHSNISGSDIDEKFGIDEGTLCLNLLISRLFFDAKGNAQLKKFILARIQRTLSNMRTPSYIGEIICTDINSGSVPPCIAGMRVLPMEMSEVWALEVDIEYSGGVVLEIETRLEVRELELDRGTEDSKPESNNVGTVPSDLLEGVAYFGKELDIAERRNDFQEQKEDDEHITDESKSYKSTMPSSTHGSRLKSIYNSVAKQVSQVPLSLAIRVTSLRGTLRLHIKPPPSDQLWYGFTSMPDIDFNLESSIGERKIGSEHFALLLVNKLQASIRETLVLPNCESVCIPWMLAEKDDWVPWNVAPFIWTNQGSGNETSTSIDNSNQPSSGVEASASTSSNGPEHTQKKPKSAESNKEPARKSSDSLPLPSSSSGPLTPESSSSLEQLAIPLLEKDRPLETRDSIELRSPSVQSDKGDETSEQKMEYNSELHKQNHSIEQEDGAPKKTGRRERMLDLRKKVGEKLGEKRRNLEEKSRQIVEKMRGS</sequence>
<evidence type="ECO:0000256" key="10">
    <source>
        <dbReference type="SAM" id="Phobius"/>
    </source>
</evidence>
<dbReference type="GO" id="GO:0008289">
    <property type="term" value="F:lipid binding"/>
    <property type="evidence" value="ECO:0007669"/>
    <property type="project" value="UniProtKB-KW"/>
</dbReference>
<comment type="caution">
    <text evidence="11">The sequence shown here is derived from an EMBL/GenBank/DDBJ whole genome shotgun (WGS) entry which is preliminary data.</text>
</comment>
<feature type="compositionally biased region" description="Low complexity" evidence="9">
    <location>
        <begin position="655"/>
        <end position="666"/>
    </location>
</feature>
<dbReference type="EMBL" id="WOCE01000006">
    <property type="protein sequence ID" value="KAE9612035.1"/>
    <property type="molecule type" value="Genomic_DNA"/>
</dbReference>
<feature type="region of interest" description="Disordered" evidence="9">
    <location>
        <begin position="641"/>
        <end position="812"/>
    </location>
</feature>
<keyword evidence="7" id="KW-0446">Lipid-binding</keyword>
<dbReference type="PANTHER" id="PTHR13466">
    <property type="entry name" value="TEX2 PROTEIN-RELATED"/>
    <property type="match status" value="1"/>
</dbReference>
<feature type="compositionally biased region" description="Low complexity" evidence="9">
    <location>
        <begin position="691"/>
        <end position="711"/>
    </location>
</feature>
<keyword evidence="4" id="KW-0256">Endoplasmic reticulum</keyword>
<gene>
    <name evidence="11" type="ORF">Lalb_Chr06g0168711</name>
</gene>
<evidence type="ECO:0000256" key="5">
    <source>
        <dbReference type="ARBA" id="ARBA00022989"/>
    </source>
</evidence>
<feature type="compositionally biased region" description="Basic and acidic residues" evidence="9">
    <location>
        <begin position="719"/>
        <end position="732"/>
    </location>
</feature>
<comment type="subcellular location">
    <subcellularLocation>
        <location evidence="1">Endoplasmic reticulum membrane</location>
    </subcellularLocation>
</comment>
<organism evidence="11 12">
    <name type="scientific">Lupinus albus</name>
    <name type="common">White lupine</name>
    <name type="synonym">Lupinus termis</name>
    <dbReference type="NCBI Taxonomy" id="3870"/>
    <lineage>
        <taxon>Eukaryota</taxon>
        <taxon>Viridiplantae</taxon>
        <taxon>Streptophyta</taxon>
        <taxon>Embryophyta</taxon>
        <taxon>Tracheophyta</taxon>
        <taxon>Spermatophyta</taxon>
        <taxon>Magnoliopsida</taxon>
        <taxon>eudicotyledons</taxon>
        <taxon>Gunneridae</taxon>
        <taxon>Pentapetalae</taxon>
        <taxon>rosids</taxon>
        <taxon>fabids</taxon>
        <taxon>Fabales</taxon>
        <taxon>Fabaceae</taxon>
        <taxon>Papilionoideae</taxon>
        <taxon>50 kb inversion clade</taxon>
        <taxon>genistoids sensu lato</taxon>
        <taxon>core genistoids</taxon>
        <taxon>Genisteae</taxon>
        <taxon>Lupinus</taxon>
    </lineage>
</organism>
<keyword evidence="6" id="KW-0445">Lipid transport</keyword>
<dbReference type="Pfam" id="PF23065">
    <property type="entry name" value="PH_SMPa"/>
    <property type="match status" value="1"/>
</dbReference>
<dbReference type="InterPro" id="IPR031468">
    <property type="entry name" value="SMP_LBD"/>
</dbReference>